<evidence type="ECO:0000256" key="7">
    <source>
        <dbReference type="SAM" id="Coils"/>
    </source>
</evidence>
<dbReference type="PRINTS" id="PR00344">
    <property type="entry name" value="BCTRLSENSOR"/>
</dbReference>
<evidence type="ECO:0000259" key="8">
    <source>
        <dbReference type="PROSITE" id="PS50109"/>
    </source>
</evidence>
<dbReference type="RefSeq" id="WP_075607218.1">
    <property type="nucleotide sequence ID" value="NZ_CP052766.1"/>
</dbReference>
<evidence type="ECO:0000256" key="5">
    <source>
        <dbReference type="ARBA" id="ARBA00022777"/>
    </source>
</evidence>
<dbReference type="SMART" id="SM00387">
    <property type="entry name" value="HATPase_c"/>
    <property type="match status" value="2"/>
</dbReference>
<accession>A0A6M4ME63</accession>
<dbReference type="PANTHER" id="PTHR43711:SF1">
    <property type="entry name" value="HISTIDINE KINASE 1"/>
    <property type="match status" value="1"/>
</dbReference>
<dbReference type="GO" id="GO:0005886">
    <property type="term" value="C:plasma membrane"/>
    <property type="evidence" value="ECO:0007669"/>
    <property type="project" value="UniProtKB-ARBA"/>
</dbReference>
<dbReference type="OrthoDB" id="9808408at2"/>
<dbReference type="Pfam" id="PF02518">
    <property type="entry name" value="HATPase_c"/>
    <property type="match status" value="2"/>
</dbReference>
<keyword evidence="6" id="KW-0902">Two-component regulatory system</keyword>
<feature type="coiled-coil region" evidence="7">
    <location>
        <begin position="160"/>
        <end position="187"/>
    </location>
</feature>
<keyword evidence="3" id="KW-0597">Phosphoprotein</keyword>
<reference evidence="9 10" key="2">
    <citation type="submission" date="2020-04" db="EMBL/GenBank/DDBJ databases">
        <title>Complete genome sequence of Alteromonas pelagimontana 5.12T.</title>
        <authorList>
            <person name="Sinha R.K."/>
            <person name="Krishnan K.P."/>
            <person name="Kurian J.P."/>
        </authorList>
    </citation>
    <scope>NUCLEOTIDE SEQUENCE [LARGE SCALE GENOMIC DNA]</scope>
    <source>
        <strain evidence="9 10">5.12</strain>
    </source>
</reference>
<dbReference type="PANTHER" id="PTHR43711">
    <property type="entry name" value="TWO-COMPONENT HISTIDINE KINASE"/>
    <property type="match status" value="1"/>
</dbReference>
<dbReference type="EMBL" id="CP052766">
    <property type="protein sequence ID" value="QJR81474.1"/>
    <property type="molecule type" value="Genomic_DNA"/>
</dbReference>
<keyword evidence="7" id="KW-0175">Coiled coil</keyword>
<gene>
    <name evidence="9" type="ORF">CA267_012125</name>
</gene>
<protein>
    <recommendedName>
        <fullName evidence="2">histidine kinase</fullName>
        <ecNumber evidence="2">2.7.13.3</ecNumber>
    </recommendedName>
</protein>
<dbReference type="FunFam" id="3.30.565.10:FF:000006">
    <property type="entry name" value="Sensor histidine kinase WalK"/>
    <property type="match status" value="1"/>
</dbReference>
<dbReference type="SMART" id="SM00388">
    <property type="entry name" value="HisKA"/>
    <property type="match status" value="1"/>
</dbReference>
<dbReference type="InterPro" id="IPR036890">
    <property type="entry name" value="HATPase_C_sf"/>
</dbReference>
<dbReference type="InterPro" id="IPR005467">
    <property type="entry name" value="His_kinase_dom"/>
</dbReference>
<evidence type="ECO:0000313" key="9">
    <source>
        <dbReference type="EMBL" id="QJR81474.1"/>
    </source>
</evidence>
<dbReference type="Pfam" id="PF00512">
    <property type="entry name" value="HisKA"/>
    <property type="match status" value="1"/>
</dbReference>
<evidence type="ECO:0000256" key="2">
    <source>
        <dbReference type="ARBA" id="ARBA00012438"/>
    </source>
</evidence>
<dbReference type="Proteomes" id="UP000219285">
    <property type="component" value="Chromosome"/>
</dbReference>
<dbReference type="InterPro" id="IPR050736">
    <property type="entry name" value="Sensor_HK_Regulatory"/>
</dbReference>
<dbReference type="InterPro" id="IPR036097">
    <property type="entry name" value="HisK_dim/P_sf"/>
</dbReference>
<dbReference type="PROSITE" id="PS50109">
    <property type="entry name" value="HIS_KIN"/>
    <property type="match status" value="1"/>
</dbReference>
<name>A0A6M4ME63_9ALTE</name>
<dbReference type="CDD" id="cd00082">
    <property type="entry name" value="HisKA"/>
    <property type="match status" value="1"/>
</dbReference>
<keyword evidence="5 9" id="KW-0418">Kinase</keyword>
<reference evidence="10" key="1">
    <citation type="submission" date="2014-12" db="EMBL/GenBank/DDBJ databases">
        <title>Complete genome sequence of a multi-drug resistant Klebsiella pneumoniae.</title>
        <authorList>
            <person name="Hua X."/>
            <person name="Chen Q."/>
            <person name="Li X."/>
            <person name="Feng Y."/>
            <person name="Ruan Z."/>
            <person name="Yu Y."/>
        </authorList>
    </citation>
    <scope>NUCLEOTIDE SEQUENCE [LARGE SCALE GENOMIC DNA]</scope>
    <source>
        <strain evidence="10">5.12</strain>
    </source>
</reference>
<dbReference type="SUPFAM" id="SSF47384">
    <property type="entry name" value="Homodimeric domain of signal transducing histidine kinase"/>
    <property type="match status" value="1"/>
</dbReference>
<sequence length="436" mass="47482">MKVALLTVDIETEADVVLVRQRSRQISALLEFDKHDQTRISTAVSEIARNAFMFAKGGKARFSLEGNLPTYLTISIADSGPGITDLPGILRGVGGSKGKSTFGLKGCKRVMDQFSVETGPNSGTTVYLKKALPITAPLVTKAGIDLLNKQLAKIAPPSPLDIIRQQNQELLHTLDELKERQYALEKAKAAESAARAEAEAAVKARDEIMAIVSHDLRNPLNTISSTALVLEQLIETGKISSQVGKFSDMIARSAARMERLISDMFDLASIEAGQLAVECHQYNAKSLVNESIDHLSTLTMPKLQQLIGDTEPNLEVHCDKDRVHQILSNLIGNATKFTPEGGTISVQVQKRNTEARFCVKDTGCGISADELPHTFDRFWQAKHTRKNGMGLGLSIVKGLVEAQNGQVWVESELGQGTSFYFTLPLSQSAQAEECHS</sequence>
<dbReference type="SUPFAM" id="SSF55874">
    <property type="entry name" value="ATPase domain of HSP90 chaperone/DNA topoisomerase II/histidine kinase"/>
    <property type="match status" value="2"/>
</dbReference>
<evidence type="ECO:0000256" key="4">
    <source>
        <dbReference type="ARBA" id="ARBA00022679"/>
    </source>
</evidence>
<evidence type="ECO:0000256" key="6">
    <source>
        <dbReference type="ARBA" id="ARBA00023012"/>
    </source>
</evidence>
<dbReference type="Gene3D" id="3.30.565.10">
    <property type="entry name" value="Histidine kinase-like ATPase, C-terminal domain"/>
    <property type="match status" value="2"/>
</dbReference>
<comment type="catalytic activity">
    <reaction evidence="1">
        <text>ATP + protein L-histidine = ADP + protein N-phospho-L-histidine.</text>
        <dbReference type="EC" id="2.7.13.3"/>
    </reaction>
</comment>
<evidence type="ECO:0000313" key="10">
    <source>
        <dbReference type="Proteomes" id="UP000219285"/>
    </source>
</evidence>
<evidence type="ECO:0000256" key="1">
    <source>
        <dbReference type="ARBA" id="ARBA00000085"/>
    </source>
</evidence>
<proteinExistence type="predicted"/>
<dbReference type="InterPro" id="IPR003594">
    <property type="entry name" value="HATPase_dom"/>
</dbReference>
<dbReference type="Gene3D" id="1.10.287.130">
    <property type="match status" value="1"/>
</dbReference>
<dbReference type="AlphaFoldDB" id="A0A6M4ME63"/>
<feature type="domain" description="Histidine kinase" evidence="8">
    <location>
        <begin position="211"/>
        <end position="427"/>
    </location>
</feature>
<keyword evidence="4" id="KW-0808">Transferase</keyword>
<organism evidence="9 10">
    <name type="scientific">Alteromonas pelagimontana</name>
    <dbReference type="NCBI Taxonomy" id="1858656"/>
    <lineage>
        <taxon>Bacteria</taxon>
        <taxon>Pseudomonadati</taxon>
        <taxon>Pseudomonadota</taxon>
        <taxon>Gammaproteobacteria</taxon>
        <taxon>Alteromonadales</taxon>
        <taxon>Alteromonadaceae</taxon>
        <taxon>Alteromonas/Salinimonas group</taxon>
        <taxon>Alteromonas</taxon>
    </lineage>
</organism>
<dbReference type="InterPro" id="IPR004358">
    <property type="entry name" value="Sig_transdc_His_kin-like_C"/>
</dbReference>
<dbReference type="GO" id="GO:0000155">
    <property type="term" value="F:phosphorelay sensor kinase activity"/>
    <property type="evidence" value="ECO:0007669"/>
    <property type="project" value="InterPro"/>
</dbReference>
<dbReference type="KEGG" id="apel:CA267_012125"/>
<dbReference type="InterPro" id="IPR003661">
    <property type="entry name" value="HisK_dim/P_dom"/>
</dbReference>
<evidence type="ECO:0000256" key="3">
    <source>
        <dbReference type="ARBA" id="ARBA00022553"/>
    </source>
</evidence>
<dbReference type="CDD" id="cd16922">
    <property type="entry name" value="HATPase_EvgS-ArcB-TorS-like"/>
    <property type="match status" value="1"/>
</dbReference>
<dbReference type="EC" id="2.7.13.3" evidence="2"/>
<keyword evidence="10" id="KW-1185">Reference proteome</keyword>